<evidence type="ECO:0000313" key="3">
    <source>
        <dbReference type="Proteomes" id="UP000823775"/>
    </source>
</evidence>
<comment type="caution">
    <text evidence="2">The sequence shown here is derived from an EMBL/GenBank/DDBJ whole genome shotgun (WGS) entry which is preliminary data.</text>
</comment>
<feature type="region of interest" description="Disordered" evidence="1">
    <location>
        <begin position="1"/>
        <end position="25"/>
    </location>
</feature>
<dbReference type="EMBL" id="JACEIK010000177">
    <property type="protein sequence ID" value="MCD7451649.1"/>
    <property type="molecule type" value="Genomic_DNA"/>
</dbReference>
<gene>
    <name evidence="2" type="ORF">HAX54_012970</name>
</gene>
<reference evidence="2 3" key="1">
    <citation type="journal article" date="2021" name="BMC Genomics">
        <title>Datura genome reveals duplications of psychoactive alkaloid biosynthetic genes and high mutation rate following tissue culture.</title>
        <authorList>
            <person name="Rajewski A."/>
            <person name="Carter-House D."/>
            <person name="Stajich J."/>
            <person name="Litt A."/>
        </authorList>
    </citation>
    <scope>NUCLEOTIDE SEQUENCE [LARGE SCALE GENOMIC DNA]</scope>
    <source>
        <strain evidence="2">AR-01</strain>
    </source>
</reference>
<protein>
    <submittedName>
        <fullName evidence="2">Uncharacterized protein</fullName>
    </submittedName>
</protein>
<feature type="compositionally biased region" description="Polar residues" evidence="1">
    <location>
        <begin position="1"/>
        <end position="12"/>
    </location>
</feature>
<evidence type="ECO:0000313" key="2">
    <source>
        <dbReference type="EMBL" id="MCD7451649.1"/>
    </source>
</evidence>
<name>A0ABS8RYH4_DATST</name>
<dbReference type="Proteomes" id="UP000823775">
    <property type="component" value="Unassembled WGS sequence"/>
</dbReference>
<sequence>SAGSGEQNMFNTSSSHISSASGSGGQHAFATFDTSMSSTDVESQNSSTSGDYDSLYEWNTFTFSTPIKDPFENFLVLRNNNRKTYLVEIPKNTCITYRCCTVVGVKREARGLED</sequence>
<evidence type="ECO:0000256" key="1">
    <source>
        <dbReference type="SAM" id="MobiDB-lite"/>
    </source>
</evidence>
<accession>A0ABS8RYH4</accession>
<proteinExistence type="predicted"/>
<keyword evidence="3" id="KW-1185">Reference proteome</keyword>
<organism evidence="2 3">
    <name type="scientific">Datura stramonium</name>
    <name type="common">Jimsonweed</name>
    <name type="synonym">Common thornapple</name>
    <dbReference type="NCBI Taxonomy" id="4076"/>
    <lineage>
        <taxon>Eukaryota</taxon>
        <taxon>Viridiplantae</taxon>
        <taxon>Streptophyta</taxon>
        <taxon>Embryophyta</taxon>
        <taxon>Tracheophyta</taxon>
        <taxon>Spermatophyta</taxon>
        <taxon>Magnoliopsida</taxon>
        <taxon>eudicotyledons</taxon>
        <taxon>Gunneridae</taxon>
        <taxon>Pentapetalae</taxon>
        <taxon>asterids</taxon>
        <taxon>lamiids</taxon>
        <taxon>Solanales</taxon>
        <taxon>Solanaceae</taxon>
        <taxon>Solanoideae</taxon>
        <taxon>Datureae</taxon>
        <taxon>Datura</taxon>
    </lineage>
</organism>
<feature type="non-terminal residue" evidence="2">
    <location>
        <position position="1"/>
    </location>
</feature>